<gene>
    <name evidence="4" type="ORF">SAMN04489765_3576</name>
</gene>
<evidence type="ECO:0000313" key="4">
    <source>
        <dbReference type="EMBL" id="SDR16719.1"/>
    </source>
</evidence>
<feature type="region of interest" description="Disordered" evidence="1">
    <location>
        <begin position="30"/>
        <end position="68"/>
    </location>
</feature>
<keyword evidence="2" id="KW-0732">Signal</keyword>
<feature type="domain" description="AMIN-like" evidence="3">
    <location>
        <begin position="78"/>
        <end position="201"/>
    </location>
</feature>
<dbReference type="PROSITE" id="PS51257">
    <property type="entry name" value="PROKAR_LIPOPROTEIN"/>
    <property type="match status" value="1"/>
</dbReference>
<dbReference type="Proteomes" id="UP000183053">
    <property type="component" value="Unassembled WGS sequence"/>
</dbReference>
<evidence type="ECO:0000313" key="5">
    <source>
        <dbReference type="Proteomes" id="UP000183053"/>
    </source>
</evidence>
<dbReference type="InterPro" id="IPR056303">
    <property type="entry name" value="AMIN-like"/>
</dbReference>
<organism evidence="4 5">
    <name type="scientific">Tsukamurella pulmonis</name>
    <dbReference type="NCBI Taxonomy" id="47312"/>
    <lineage>
        <taxon>Bacteria</taxon>
        <taxon>Bacillati</taxon>
        <taxon>Actinomycetota</taxon>
        <taxon>Actinomycetes</taxon>
        <taxon>Mycobacteriales</taxon>
        <taxon>Tsukamurellaceae</taxon>
        <taxon>Tsukamurella</taxon>
    </lineage>
</organism>
<feature type="chain" id="PRO_5038836286" description="AMIN-like domain-containing protein" evidence="2">
    <location>
        <begin position="24"/>
        <end position="202"/>
    </location>
</feature>
<evidence type="ECO:0000256" key="1">
    <source>
        <dbReference type="SAM" id="MobiDB-lite"/>
    </source>
</evidence>
<dbReference type="RefSeq" id="WP_068529011.1">
    <property type="nucleotide sequence ID" value="NZ_FNLF01000002.1"/>
</dbReference>
<dbReference type="EMBL" id="FNLF01000002">
    <property type="protein sequence ID" value="SDR16719.1"/>
    <property type="molecule type" value="Genomic_DNA"/>
</dbReference>
<reference evidence="5" key="1">
    <citation type="submission" date="2016-10" db="EMBL/GenBank/DDBJ databases">
        <authorList>
            <person name="Varghese N."/>
            <person name="Submissions S."/>
        </authorList>
    </citation>
    <scope>NUCLEOTIDE SEQUENCE [LARGE SCALE GENOMIC DNA]</scope>
    <source>
        <strain evidence="5">DSM 44142</strain>
    </source>
</reference>
<evidence type="ECO:0000259" key="3">
    <source>
        <dbReference type="Pfam" id="PF24837"/>
    </source>
</evidence>
<proteinExistence type="predicted"/>
<feature type="compositionally biased region" description="Low complexity" evidence="1">
    <location>
        <begin position="40"/>
        <end position="68"/>
    </location>
</feature>
<accession>A0A1H1GU89</accession>
<feature type="signal peptide" evidence="2">
    <location>
        <begin position="1"/>
        <end position="23"/>
    </location>
</feature>
<protein>
    <recommendedName>
        <fullName evidence="3">AMIN-like domain-containing protein</fullName>
    </recommendedName>
</protein>
<name>A0A1H1GU89_9ACTN</name>
<keyword evidence="5" id="KW-1185">Reference proteome</keyword>
<dbReference type="OrthoDB" id="3393679at2"/>
<sequence>MHLRTGGRTITAIALGAALTACTQDGAVTAPSGIARPSVTTMTGAAPPSSAPAPTTTTATATAAAPAGASVAPGETMLADLRTGARDGADRVVLEFTGPVPPYRISREAGPVVDCASGATLGGPGQYLVVRAEPVGIFDHDGVSPYTGERTVAGPGGAVARAIMTCHFEGQLQVAIELAGTAQRYADSTLTGPGRIVVDVQR</sequence>
<dbReference type="AlphaFoldDB" id="A0A1H1GU89"/>
<evidence type="ECO:0000256" key="2">
    <source>
        <dbReference type="SAM" id="SignalP"/>
    </source>
</evidence>
<dbReference type="Pfam" id="PF24837">
    <property type="entry name" value="AMIN-like"/>
    <property type="match status" value="1"/>
</dbReference>